<organism evidence="9 10">
    <name type="scientific">Tahibacter aquaticus</name>
    <dbReference type="NCBI Taxonomy" id="520092"/>
    <lineage>
        <taxon>Bacteria</taxon>
        <taxon>Pseudomonadati</taxon>
        <taxon>Pseudomonadota</taxon>
        <taxon>Gammaproteobacteria</taxon>
        <taxon>Lysobacterales</taxon>
        <taxon>Rhodanobacteraceae</taxon>
        <taxon>Tahibacter</taxon>
    </lineage>
</organism>
<protein>
    <submittedName>
        <fullName evidence="9">DNA-binding transcriptional MocR family regulator</fullName>
    </submittedName>
</protein>
<evidence type="ECO:0000256" key="5">
    <source>
        <dbReference type="ARBA" id="ARBA00023015"/>
    </source>
</evidence>
<keyword evidence="10" id="KW-1185">Reference proteome</keyword>
<dbReference type="PANTHER" id="PTHR46577">
    <property type="entry name" value="HTH-TYPE TRANSCRIPTIONAL REGULATORY PROTEIN GABR"/>
    <property type="match status" value="1"/>
</dbReference>
<keyword evidence="2" id="KW-0032">Aminotransferase</keyword>
<dbReference type="InterPro" id="IPR015424">
    <property type="entry name" value="PyrdxlP-dep_Trfase"/>
</dbReference>
<dbReference type="PANTHER" id="PTHR46577:SF2">
    <property type="entry name" value="TRANSCRIPTIONAL REGULATORY PROTEIN"/>
    <property type="match status" value="1"/>
</dbReference>
<gene>
    <name evidence="9" type="ORF">DFR29_106146</name>
</gene>
<dbReference type="Gene3D" id="3.40.640.10">
    <property type="entry name" value="Type I PLP-dependent aspartate aminotransferase-like (Major domain)"/>
    <property type="match status" value="1"/>
</dbReference>
<sequence>MKLYEQYAAEITALISNGQLRPGERLPSVREARARRGISASTIFQAYQRLEREGLIHTRPQSGFYVCAARSALGDELAVTAPRAEANEVEVSELVFEVLRAARSSGIAPLGSAFPGPDLFPLPQLARAAATGLRRLAPNSIVENISPGNPRLRDQIATRYRLDGVRLQTDEIVIGNGALEGLNAALQAVTQPGDTVAIESPTFYAALQAIERLKLKALEIRTDAETGIDIQALGEALSRQRIAACWLMPTFQNPLGSLMPEARKRELVQLLRQHEVPLIEDDVYAELYFGSQRPRPAKAFDEAGLVLHCSSFSKCLAPGYRVGWIAAGRYAQRIQRLTLMTTMAASVPAQVAVLHYLEEGGYDRHLRRLRAALMARMSAAIQAIESAFPAGTRLSRPRGGYFVWVALPPGLDAMRLHQAALQAGIGIAPGHIFSPDHRFADCIRINCGHPAADVLPALQQLGALVHALLRTPA</sequence>
<dbReference type="GO" id="GO:0030170">
    <property type="term" value="F:pyridoxal phosphate binding"/>
    <property type="evidence" value="ECO:0007669"/>
    <property type="project" value="InterPro"/>
</dbReference>
<dbReference type="InterPro" id="IPR036390">
    <property type="entry name" value="WH_DNA-bd_sf"/>
</dbReference>
<dbReference type="InterPro" id="IPR036388">
    <property type="entry name" value="WH-like_DNA-bd_sf"/>
</dbReference>
<dbReference type="OrthoDB" id="9804020at2"/>
<dbReference type="Pfam" id="PF00392">
    <property type="entry name" value="GntR"/>
    <property type="match status" value="1"/>
</dbReference>
<feature type="domain" description="HTH gntR-type" evidence="8">
    <location>
        <begin position="1"/>
        <end position="69"/>
    </location>
</feature>
<dbReference type="RefSeq" id="WP_133818744.1">
    <property type="nucleotide sequence ID" value="NZ_SNZH01000006.1"/>
</dbReference>
<dbReference type="Gene3D" id="1.10.10.10">
    <property type="entry name" value="Winged helix-like DNA-binding domain superfamily/Winged helix DNA-binding domain"/>
    <property type="match status" value="1"/>
</dbReference>
<dbReference type="InterPro" id="IPR000524">
    <property type="entry name" value="Tscrpt_reg_HTH_GntR"/>
</dbReference>
<accession>A0A4R6YYC0</accession>
<dbReference type="InterPro" id="IPR004839">
    <property type="entry name" value="Aminotransferase_I/II_large"/>
</dbReference>
<dbReference type="SUPFAM" id="SSF46785">
    <property type="entry name" value="Winged helix' DNA-binding domain"/>
    <property type="match status" value="1"/>
</dbReference>
<evidence type="ECO:0000256" key="1">
    <source>
        <dbReference type="ARBA" id="ARBA00005384"/>
    </source>
</evidence>
<comment type="similarity">
    <text evidence="1">In the C-terminal section; belongs to the class-I pyridoxal-phosphate-dependent aminotransferase family.</text>
</comment>
<reference evidence="9 10" key="1">
    <citation type="submission" date="2019-03" db="EMBL/GenBank/DDBJ databases">
        <title>Genomic Encyclopedia of Type Strains, Phase IV (KMG-IV): sequencing the most valuable type-strain genomes for metagenomic binning, comparative biology and taxonomic classification.</title>
        <authorList>
            <person name="Goeker M."/>
        </authorList>
    </citation>
    <scope>NUCLEOTIDE SEQUENCE [LARGE SCALE GENOMIC DNA]</scope>
    <source>
        <strain evidence="9 10">DSM 21667</strain>
    </source>
</reference>
<dbReference type="Gene3D" id="3.90.1150.10">
    <property type="entry name" value="Aspartate Aminotransferase, domain 1"/>
    <property type="match status" value="1"/>
</dbReference>
<evidence type="ECO:0000313" key="10">
    <source>
        <dbReference type="Proteomes" id="UP000295293"/>
    </source>
</evidence>
<dbReference type="InterPro" id="IPR015421">
    <property type="entry name" value="PyrdxlP-dep_Trfase_major"/>
</dbReference>
<evidence type="ECO:0000256" key="3">
    <source>
        <dbReference type="ARBA" id="ARBA00022679"/>
    </source>
</evidence>
<evidence type="ECO:0000256" key="2">
    <source>
        <dbReference type="ARBA" id="ARBA00022576"/>
    </source>
</evidence>
<dbReference type="AlphaFoldDB" id="A0A4R6YYC0"/>
<dbReference type="SMART" id="SM00345">
    <property type="entry name" value="HTH_GNTR"/>
    <property type="match status" value="1"/>
</dbReference>
<proteinExistence type="inferred from homology"/>
<dbReference type="CDD" id="cd07377">
    <property type="entry name" value="WHTH_GntR"/>
    <property type="match status" value="1"/>
</dbReference>
<evidence type="ECO:0000256" key="6">
    <source>
        <dbReference type="ARBA" id="ARBA00023125"/>
    </source>
</evidence>
<dbReference type="Pfam" id="PF00155">
    <property type="entry name" value="Aminotran_1_2"/>
    <property type="match status" value="1"/>
</dbReference>
<dbReference type="GO" id="GO:0008483">
    <property type="term" value="F:transaminase activity"/>
    <property type="evidence" value="ECO:0007669"/>
    <property type="project" value="UniProtKB-KW"/>
</dbReference>
<dbReference type="GO" id="GO:0003700">
    <property type="term" value="F:DNA-binding transcription factor activity"/>
    <property type="evidence" value="ECO:0007669"/>
    <property type="project" value="InterPro"/>
</dbReference>
<dbReference type="InterPro" id="IPR051446">
    <property type="entry name" value="HTH_trans_reg/aminotransferase"/>
</dbReference>
<name>A0A4R6YYC0_9GAMM</name>
<dbReference type="SUPFAM" id="SSF53383">
    <property type="entry name" value="PLP-dependent transferases"/>
    <property type="match status" value="1"/>
</dbReference>
<evidence type="ECO:0000256" key="7">
    <source>
        <dbReference type="ARBA" id="ARBA00023163"/>
    </source>
</evidence>
<keyword evidence="7" id="KW-0804">Transcription</keyword>
<evidence type="ECO:0000313" key="9">
    <source>
        <dbReference type="EMBL" id="TDR44001.1"/>
    </source>
</evidence>
<evidence type="ECO:0000256" key="4">
    <source>
        <dbReference type="ARBA" id="ARBA00022898"/>
    </source>
</evidence>
<comment type="caution">
    <text evidence="9">The sequence shown here is derived from an EMBL/GenBank/DDBJ whole genome shotgun (WGS) entry which is preliminary data.</text>
</comment>
<keyword evidence="3" id="KW-0808">Transferase</keyword>
<dbReference type="CDD" id="cd00609">
    <property type="entry name" value="AAT_like"/>
    <property type="match status" value="1"/>
</dbReference>
<keyword evidence="6 9" id="KW-0238">DNA-binding</keyword>
<dbReference type="InterPro" id="IPR015422">
    <property type="entry name" value="PyrdxlP-dep_Trfase_small"/>
</dbReference>
<keyword evidence="4" id="KW-0663">Pyridoxal phosphate</keyword>
<dbReference type="GO" id="GO:0003677">
    <property type="term" value="F:DNA binding"/>
    <property type="evidence" value="ECO:0007669"/>
    <property type="project" value="UniProtKB-KW"/>
</dbReference>
<dbReference type="PROSITE" id="PS50949">
    <property type="entry name" value="HTH_GNTR"/>
    <property type="match status" value="1"/>
</dbReference>
<evidence type="ECO:0000259" key="8">
    <source>
        <dbReference type="PROSITE" id="PS50949"/>
    </source>
</evidence>
<dbReference type="Proteomes" id="UP000295293">
    <property type="component" value="Unassembled WGS sequence"/>
</dbReference>
<dbReference type="EMBL" id="SNZH01000006">
    <property type="protein sequence ID" value="TDR44001.1"/>
    <property type="molecule type" value="Genomic_DNA"/>
</dbReference>
<dbReference type="FunFam" id="3.40.640.10:FF:000023">
    <property type="entry name" value="Transcriptional regulator, GntR family"/>
    <property type="match status" value="1"/>
</dbReference>
<keyword evidence="5" id="KW-0805">Transcription regulation</keyword>